<feature type="chain" id="PRO_5040291848" evidence="3">
    <location>
        <begin position="22"/>
        <end position="238"/>
    </location>
</feature>
<dbReference type="PANTHER" id="PTHR31836:SF28">
    <property type="entry name" value="SRCR DOMAIN-CONTAINING PROTEIN-RELATED"/>
    <property type="match status" value="1"/>
</dbReference>
<dbReference type="Proteomes" id="UP000807306">
    <property type="component" value="Unassembled WGS sequence"/>
</dbReference>
<evidence type="ECO:0000256" key="1">
    <source>
        <dbReference type="ARBA" id="ARBA00022729"/>
    </source>
</evidence>
<proteinExistence type="predicted"/>
<dbReference type="InterPro" id="IPR036908">
    <property type="entry name" value="RlpA-like_sf"/>
</dbReference>
<reference evidence="4" key="1">
    <citation type="submission" date="2020-11" db="EMBL/GenBank/DDBJ databases">
        <authorList>
            <consortium name="DOE Joint Genome Institute"/>
            <person name="Ahrendt S."/>
            <person name="Riley R."/>
            <person name="Andreopoulos W."/>
            <person name="Labutti K."/>
            <person name="Pangilinan J."/>
            <person name="Ruiz-Duenas F.J."/>
            <person name="Barrasa J.M."/>
            <person name="Sanchez-Garcia M."/>
            <person name="Camarero S."/>
            <person name="Miyauchi S."/>
            <person name="Serrano A."/>
            <person name="Linde D."/>
            <person name="Babiker R."/>
            <person name="Drula E."/>
            <person name="Ayuso-Fernandez I."/>
            <person name="Pacheco R."/>
            <person name="Padilla G."/>
            <person name="Ferreira P."/>
            <person name="Barriuso J."/>
            <person name="Kellner H."/>
            <person name="Castanera R."/>
            <person name="Alfaro M."/>
            <person name="Ramirez L."/>
            <person name="Pisabarro A.G."/>
            <person name="Kuo A."/>
            <person name="Tritt A."/>
            <person name="Lipzen A."/>
            <person name="He G."/>
            <person name="Yan M."/>
            <person name="Ng V."/>
            <person name="Cullen D."/>
            <person name="Martin F."/>
            <person name="Rosso M.-N."/>
            <person name="Henrissat B."/>
            <person name="Hibbett D."/>
            <person name="Martinez A.T."/>
            <person name="Grigoriev I.V."/>
        </authorList>
    </citation>
    <scope>NUCLEOTIDE SEQUENCE</scope>
    <source>
        <strain evidence="4">CBS 506.95</strain>
    </source>
</reference>
<dbReference type="AlphaFoldDB" id="A0A9P6EQP6"/>
<dbReference type="EMBL" id="MU157828">
    <property type="protein sequence ID" value="KAF9533466.1"/>
    <property type="molecule type" value="Genomic_DNA"/>
</dbReference>
<evidence type="ECO:0000313" key="5">
    <source>
        <dbReference type="Proteomes" id="UP000807306"/>
    </source>
</evidence>
<dbReference type="OrthoDB" id="623670at2759"/>
<accession>A0A9P6EQP6</accession>
<dbReference type="SUPFAM" id="SSF50685">
    <property type="entry name" value="Barwin-like endoglucanases"/>
    <property type="match status" value="1"/>
</dbReference>
<feature type="region of interest" description="Disordered" evidence="2">
    <location>
        <begin position="155"/>
        <end position="192"/>
    </location>
</feature>
<dbReference type="PANTHER" id="PTHR31836">
    <property type="match status" value="1"/>
</dbReference>
<evidence type="ECO:0000256" key="2">
    <source>
        <dbReference type="SAM" id="MobiDB-lite"/>
    </source>
</evidence>
<feature type="signal peptide" evidence="3">
    <location>
        <begin position="1"/>
        <end position="21"/>
    </location>
</feature>
<dbReference type="InterPro" id="IPR051477">
    <property type="entry name" value="Expansin_CellWall"/>
</dbReference>
<organism evidence="4 5">
    <name type="scientific">Crepidotus variabilis</name>
    <dbReference type="NCBI Taxonomy" id="179855"/>
    <lineage>
        <taxon>Eukaryota</taxon>
        <taxon>Fungi</taxon>
        <taxon>Dikarya</taxon>
        <taxon>Basidiomycota</taxon>
        <taxon>Agaricomycotina</taxon>
        <taxon>Agaricomycetes</taxon>
        <taxon>Agaricomycetidae</taxon>
        <taxon>Agaricales</taxon>
        <taxon>Agaricineae</taxon>
        <taxon>Crepidotaceae</taxon>
        <taxon>Crepidotus</taxon>
    </lineage>
</organism>
<dbReference type="Gene3D" id="2.40.40.10">
    <property type="entry name" value="RlpA-like domain"/>
    <property type="match status" value="1"/>
</dbReference>
<protein>
    <submittedName>
        <fullName evidence="4">RlpA-like double-psi beta-barrel-protein domain-containing protein-containing protein</fullName>
    </submittedName>
</protein>
<sequence length="238" mass="24104">MLSKMSFAALMLSLFAVFAFAADSGIGSHHDTPVGSAWSRRHTRAAPAPLQRRQGTSSRFTYYDAGMGACGRVNTNADFIVAMNSGQFAGGAHCFETITITVNGKTAQATVTDECPGCPLGGLDFSRGLFEFFASESAGVLTGDWIFGAPVASKPAPTPTPTPTPTPSSTVAPSTSSTPPSPSSSVLPSSVVPSSSAAPVPSSLVSGGQDAPGLQGNLAMAQVVFIEIGATSLSAVSL</sequence>
<comment type="caution">
    <text evidence="4">The sequence shown here is derived from an EMBL/GenBank/DDBJ whole genome shotgun (WGS) entry which is preliminary data.</text>
</comment>
<name>A0A9P6EQP6_9AGAR</name>
<evidence type="ECO:0000256" key="3">
    <source>
        <dbReference type="SAM" id="SignalP"/>
    </source>
</evidence>
<evidence type="ECO:0000313" key="4">
    <source>
        <dbReference type="EMBL" id="KAF9533466.1"/>
    </source>
</evidence>
<keyword evidence="5" id="KW-1185">Reference proteome</keyword>
<feature type="compositionally biased region" description="Pro residues" evidence="2">
    <location>
        <begin position="156"/>
        <end position="166"/>
    </location>
</feature>
<dbReference type="CDD" id="cd22191">
    <property type="entry name" value="DPBB_RlpA_EXP_N-like"/>
    <property type="match status" value="1"/>
</dbReference>
<keyword evidence="1 3" id="KW-0732">Signal</keyword>
<feature type="compositionally biased region" description="Low complexity" evidence="2">
    <location>
        <begin position="167"/>
        <end position="192"/>
    </location>
</feature>
<gene>
    <name evidence="4" type="ORF">CPB83DRAFT_902852</name>
</gene>